<sequence length="170" mass="17991">MAESPTGSSGEQPDPDNVRRIHRLVRMMQQYDLTAIDLVEGATKIRLRRRTEPALPAPPPPHPALPAPPPPAATLPGPSAAPAPPAPAEANGTFIESPMVGTFYQSGSPDAPAFVAVGMTIRPETTVCIIEAMKVFTEIPAGVSGKVAEILVQDKQPVEFGQPLFRVEQG</sequence>
<keyword evidence="4" id="KW-0276">Fatty acid metabolism</keyword>
<evidence type="ECO:0000256" key="4">
    <source>
        <dbReference type="RuleBase" id="RU364072"/>
    </source>
</evidence>
<dbReference type="KEGG" id="tpla:ElP_63200"/>
<keyword evidence="4" id="KW-0444">Lipid biosynthesis</keyword>
<keyword evidence="4" id="KW-0443">Lipid metabolism</keyword>
<gene>
    <name evidence="7" type="primary">accB</name>
    <name evidence="7" type="ORF">ElP_63200</name>
</gene>
<dbReference type="NCBIfam" id="TIGR00531">
    <property type="entry name" value="BCCP"/>
    <property type="match status" value="1"/>
</dbReference>
<dbReference type="PANTHER" id="PTHR45266:SF3">
    <property type="entry name" value="OXALOACETATE DECARBOXYLASE ALPHA CHAIN"/>
    <property type="match status" value="1"/>
</dbReference>
<keyword evidence="8" id="KW-1185">Reference proteome</keyword>
<dbReference type="Pfam" id="PF00364">
    <property type="entry name" value="Biotin_lipoyl"/>
    <property type="match status" value="1"/>
</dbReference>
<evidence type="ECO:0000256" key="5">
    <source>
        <dbReference type="SAM" id="MobiDB-lite"/>
    </source>
</evidence>
<comment type="pathway">
    <text evidence="4">Lipid metabolism; fatty acid biosynthesis.</text>
</comment>
<feature type="region of interest" description="Disordered" evidence="5">
    <location>
        <begin position="52"/>
        <end position="93"/>
    </location>
</feature>
<organism evidence="7 8">
    <name type="scientific">Tautonia plasticadhaerens</name>
    <dbReference type="NCBI Taxonomy" id="2527974"/>
    <lineage>
        <taxon>Bacteria</taxon>
        <taxon>Pseudomonadati</taxon>
        <taxon>Planctomycetota</taxon>
        <taxon>Planctomycetia</taxon>
        <taxon>Isosphaerales</taxon>
        <taxon>Isosphaeraceae</taxon>
        <taxon>Tautonia</taxon>
    </lineage>
</organism>
<proteinExistence type="predicted"/>
<evidence type="ECO:0000259" key="6">
    <source>
        <dbReference type="PROSITE" id="PS50968"/>
    </source>
</evidence>
<dbReference type="RefSeq" id="WP_145276798.1">
    <property type="nucleotide sequence ID" value="NZ_CP036426.1"/>
</dbReference>
<dbReference type="OrthoDB" id="9811735at2"/>
<feature type="domain" description="Lipoyl-binding" evidence="6">
    <location>
        <begin position="92"/>
        <end position="168"/>
    </location>
</feature>
<dbReference type="PANTHER" id="PTHR45266">
    <property type="entry name" value="OXALOACETATE DECARBOXYLASE ALPHA CHAIN"/>
    <property type="match status" value="1"/>
</dbReference>
<keyword evidence="3 4" id="KW-0092">Biotin</keyword>
<evidence type="ECO:0000313" key="8">
    <source>
        <dbReference type="Proteomes" id="UP000317835"/>
    </source>
</evidence>
<evidence type="ECO:0000313" key="7">
    <source>
        <dbReference type="EMBL" id="QDV38365.1"/>
    </source>
</evidence>
<dbReference type="InterPro" id="IPR050709">
    <property type="entry name" value="Biotin_Carboxyl_Carrier/Decarb"/>
</dbReference>
<dbReference type="InterPro" id="IPR011053">
    <property type="entry name" value="Single_hybrid_motif"/>
</dbReference>
<dbReference type="PRINTS" id="PR01071">
    <property type="entry name" value="ACOABIOTINCC"/>
</dbReference>
<accession>A0A518HBZ2</accession>
<dbReference type="EMBL" id="CP036426">
    <property type="protein sequence ID" value="QDV38365.1"/>
    <property type="molecule type" value="Genomic_DNA"/>
</dbReference>
<feature type="compositionally biased region" description="Polar residues" evidence="5">
    <location>
        <begin position="1"/>
        <end position="11"/>
    </location>
</feature>
<dbReference type="AlphaFoldDB" id="A0A518HBZ2"/>
<dbReference type="Proteomes" id="UP000317835">
    <property type="component" value="Chromosome"/>
</dbReference>
<feature type="region of interest" description="Disordered" evidence="5">
    <location>
        <begin position="1"/>
        <end position="20"/>
    </location>
</feature>
<dbReference type="GO" id="GO:0006633">
    <property type="term" value="P:fatty acid biosynthetic process"/>
    <property type="evidence" value="ECO:0007669"/>
    <property type="project" value="UniProtKB-UniPathway"/>
</dbReference>
<dbReference type="GO" id="GO:0009317">
    <property type="term" value="C:acetyl-CoA carboxylase complex"/>
    <property type="evidence" value="ECO:0007669"/>
    <property type="project" value="InterPro"/>
</dbReference>
<protein>
    <recommendedName>
        <fullName evidence="2 4">Biotin carboxyl carrier protein of acetyl-CoA carboxylase</fullName>
    </recommendedName>
</protein>
<feature type="compositionally biased region" description="Pro residues" evidence="5">
    <location>
        <begin position="55"/>
        <end position="87"/>
    </location>
</feature>
<dbReference type="PROSITE" id="PS50968">
    <property type="entry name" value="BIOTINYL_LIPOYL"/>
    <property type="match status" value="1"/>
</dbReference>
<name>A0A518HBZ2_9BACT</name>
<dbReference type="InterPro" id="IPR001249">
    <property type="entry name" value="AcCoA_biotinCC"/>
</dbReference>
<dbReference type="GO" id="GO:0003989">
    <property type="term" value="F:acetyl-CoA carboxylase activity"/>
    <property type="evidence" value="ECO:0007669"/>
    <property type="project" value="InterPro"/>
</dbReference>
<dbReference type="Gene3D" id="2.40.50.100">
    <property type="match status" value="1"/>
</dbReference>
<dbReference type="SUPFAM" id="SSF51230">
    <property type="entry name" value="Single hybrid motif"/>
    <property type="match status" value="1"/>
</dbReference>
<dbReference type="UniPathway" id="UPA00094"/>
<reference evidence="7 8" key="1">
    <citation type="submission" date="2019-02" db="EMBL/GenBank/DDBJ databases">
        <title>Deep-cultivation of Planctomycetes and their phenomic and genomic characterization uncovers novel biology.</title>
        <authorList>
            <person name="Wiegand S."/>
            <person name="Jogler M."/>
            <person name="Boedeker C."/>
            <person name="Pinto D."/>
            <person name="Vollmers J."/>
            <person name="Rivas-Marin E."/>
            <person name="Kohn T."/>
            <person name="Peeters S.H."/>
            <person name="Heuer A."/>
            <person name="Rast P."/>
            <person name="Oberbeckmann S."/>
            <person name="Bunk B."/>
            <person name="Jeske O."/>
            <person name="Meyerdierks A."/>
            <person name="Storesund J.E."/>
            <person name="Kallscheuer N."/>
            <person name="Luecker S."/>
            <person name="Lage O.M."/>
            <person name="Pohl T."/>
            <person name="Merkel B.J."/>
            <person name="Hornburger P."/>
            <person name="Mueller R.-W."/>
            <person name="Bruemmer F."/>
            <person name="Labrenz M."/>
            <person name="Spormann A.M."/>
            <person name="Op den Camp H."/>
            <person name="Overmann J."/>
            <person name="Amann R."/>
            <person name="Jetten M.S.M."/>
            <person name="Mascher T."/>
            <person name="Medema M.H."/>
            <person name="Devos D.P."/>
            <person name="Kaster A.-K."/>
            <person name="Ovreas L."/>
            <person name="Rohde M."/>
            <person name="Galperin M.Y."/>
            <person name="Jogler C."/>
        </authorList>
    </citation>
    <scope>NUCLEOTIDE SEQUENCE [LARGE SCALE GENOMIC DNA]</scope>
    <source>
        <strain evidence="7 8">ElP</strain>
    </source>
</reference>
<comment type="function">
    <text evidence="1 4">This protein is a component of the acetyl coenzyme A carboxylase complex; first, biotin carboxylase catalyzes the carboxylation of the carrier protein and then the transcarboxylase transfers the carboxyl group to form malonyl-CoA.</text>
</comment>
<dbReference type="InterPro" id="IPR000089">
    <property type="entry name" value="Biotin_lipoyl"/>
</dbReference>
<evidence type="ECO:0000256" key="3">
    <source>
        <dbReference type="ARBA" id="ARBA00023267"/>
    </source>
</evidence>
<evidence type="ECO:0000256" key="1">
    <source>
        <dbReference type="ARBA" id="ARBA00003761"/>
    </source>
</evidence>
<dbReference type="CDD" id="cd06850">
    <property type="entry name" value="biotinyl_domain"/>
    <property type="match status" value="1"/>
</dbReference>
<evidence type="ECO:0000256" key="2">
    <source>
        <dbReference type="ARBA" id="ARBA00017562"/>
    </source>
</evidence>
<keyword evidence="4" id="KW-0275">Fatty acid biosynthesis</keyword>